<evidence type="ECO:0000313" key="1">
    <source>
        <dbReference type="EMBL" id="SCM50829.1"/>
    </source>
</evidence>
<name>A0A1C6YVF9_HAFAL</name>
<organism evidence="1 2">
    <name type="scientific">Hafnia alvei</name>
    <dbReference type="NCBI Taxonomy" id="569"/>
    <lineage>
        <taxon>Bacteria</taxon>
        <taxon>Pseudomonadati</taxon>
        <taxon>Pseudomonadota</taxon>
        <taxon>Gammaproteobacteria</taxon>
        <taxon>Enterobacterales</taxon>
        <taxon>Hafniaceae</taxon>
        <taxon>Hafnia</taxon>
    </lineage>
</organism>
<accession>A0A1C6YVF9</accession>
<sequence>MNEKNELSMHLKQKTTDAIYPLILERKIEKFALEQLVFFLEESTRVLKNDRFIDKEILQEIVSSSISIKAEAERVDSIFLKEIGNKLDKCLNLIIIGESIDDRKPGVPRII</sequence>
<dbReference type="RefSeq" id="WP_072307246.1">
    <property type="nucleotide sequence ID" value="NZ_FMIQ01000005.1"/>
</dbReference>
<dbReference type="OrthoDB" id="6563914at2"/>
<gene>
    <name evidence="1" type="ORF">BN1044_00277</name>
</gene>
<dbReference type="Proteomes" id="UP000094844">
    <property type="component" value="Unassembled WGS sequence"/>
</dbReference>
<dbReference type="EMBL" id="FMIQ01000005">
    <property type="protein sequence ID" value="SCM50829.1"/>
    <property type="molecule type" value="Genomic_DNA"/>
</dbReference>
<protein>
    <submittedName>
        <fullName evidence="1">Uncharacterized protein</fullName>
    </submittedName>
</protein>
<proteinExistence type="predicted"/>
<evidence type="ECO:0000313" key="2">
    <source>
        <dbReference type="Proteomes" id="UP000094844"/>
    </source>
</evidence>
<reference evidence="1 2" key="1">
    <citation type="submission" date="2016-09" db="EMBL/GenBank/DDBJ databases">
        <authorList>
            <person name="Capua I."/>
            <person name="De Benedictis P."/>
            <person name="Joannis T."/>
            <person name="Lombin L.H."/>
            <person name="Cattoli G."/>
        </authorList>
    </citation>
    <scope>NUCLEOTIDE SEQUENCE [LARGE SCALE GENOMIC DNA]</scope>
    <source>
        <strain evidence="1 2">GB001</strain>
    </source>
</reference>
<dbReference type="AlphaFoldDB" id="A0A1C6YVF9"/>